<dbReference type="RefSeq" id="WP_085750034.1">
    <property type="nucleotide sequence ID" value="NZ_BSPR01000008.1"/>
</dbReference>
<keyword evidence="2" id="KW-1185">Reference proteome</keyword>
<dbReference type="EMBL" id="CP015118">
    <property type="protein sequence ID" value="ARN19766.1"/>
    <property type="molecule type" value="Genomic_DNA"/>
</dbReference>
<sequence length="74" mass="8322">MFRLSSSLSEPRREALRNALLDTVDLLKKRRASDIAPSDIEDYIALDWFEWNGGSLRLTDVGRNVCKQVTAGLA</sequence>
<dbReference type="AlphaFoldDB" id="A0A1W6L6D1"/>
<evidence type="ECO:0000313" key="2">
    <source>
        <dbReference type="Proteomes" id="UP000193427"/>
    </source>
</evidence>
<dbReference type="OrthoDB" id="9154606at2"/>
<reference evidence="1 2" key="1">
    <citation type="submission" date="2016-04" db="EMBL/GenBank/DDBJ databases">
        <title>Complete genome sequence of natural rubber-degrading, novel Gram-negative bacterium, Rhizobacter gummiphilus strain NS21.</title>
        <authorList>
            <person name="Tabata M."/>
            <person name="Kasai D."/>
            <person name="Fukuda M."/>
        </authorList>
    </citation>
    <scope>NUCLEOTIDE SEQUENCE [LARGE SCALE GENOMIC DNA]</scope>
    <source>
        <strain evidence="1 2">NS21</strain>
    </source>
</reference>
<dbReference type="STRING" id="946333.A4W93_07490"/>
<protein>
    <submittedName>
        <fullName evidence="1">Uncharacterized protein</fullName>
    </submittedName>
</protein>
<dbReference type="KEGG" id="rgu:A4W93_07490"/>
<name>A0A1W6L6D1_9BURK</name>
<dbReference type="Proteomes" id="UP000193427">
    <property type="component" value="Chromosome"/>
</dbReference>
<accession>A0A1W6L6D1</accession>
<proteinExistence type="predicted"/>
<evidence type="ECO:0000313" key="1">
    <source>
        <dbReference type="EMBL" id="ARN19766.1"/>
    </source>
</evidence>
<gene>
    <name evidence="1" type="ORF">A4W93_07490</name>
</gene>
<organism evidence="1 2">
    <name type="scientific">Piscinibacter gummiphilus</name>
    <dbReference type="NCBI Taxonomy" id="946333"/>
    <lineage>
        <taxon>Bacteria</taxon>
        <taxon>Pseudomonadati</taxon>
        <taxon>Pseudomonadota</taxon>
        <taxon>Betaproteobacteria</taxon>
        <taxon>Burkholderiales</taxon>
        <taxon>Sphaerotilaceae</taxon>
        <taxon>Piscinibacter</taxon>
    </lineage>
</organism>